<dbReference type="EMBL" id="CAJOBQ010011478">
    <property type="protein sequence ID" value="CAF4709962.1"/>
    <property type="molecule type" value="Genomic_DNA"/>
</dbReference>
<evidence type="ECO:0000313" key="2">
    <source>
        <dbReference type="Proteomes" id="UP000663862"/>
    </source>
</evidence>
<feature type="non-terminal residue" evidence="1">
    <location>
        <position position="1"/>
    </location>
</feature>
<name>A0A821J1B9_9BILA</name>
<proteinExistence type="predicted"/>
<organism evidence="1 2">
    <name type="scientific">Rotaria socialis</name>
    <dbReference type="NCBI Taxonomy" id="392032"/>
    <lineage>
        <taxon>Eukaryota</taxon>
        <taxon>Metazoa</taxon>
        <taxon>Spiralia</taxon>
        <taxon>Gnathifera</taxon>
        <taxon>Rotifera</taxon>
        <taxon>Eurotatoria</taxon>
        <taxon>Bdelloidea</taxon>
        <taxon>Philodinida</taxon>
        <taxon>Philodinidae</taxon>
        <taxon>Rotaria</taxon>
    </lineage>
</organism>
<protein>
    <submittedName>
        <fullName evidence="1">Uncharacterized protein</fullName>
    </submittedName>
</protein>
<comment type="caution">
    <text evidence="1">The sequence shown here is derived from an EMBL/GenBank/DDBJ whole genome shotgun (WGS) entry which is preliminary data.</text>
</comment>
<sequence>ASDFTVGTSLFMNGDGKTAPIDGNNTSTSSDINTRVEPLTEAIIPAHVASLYTGKLWLLSCALD</sequence>
<evidence type="ECO:0000313" key="1">
    <source>
        <dbReference type="EMBL" id="CAF4709962.1"/>
    </source>
</evidence>
<accession>A0A821J1B9</accession>
<dbReference type="AlphaFoldDB" id="A0A821J1B9"/>
<dbReference type="Proteomes" id="UP000663862">
    <property type="component" value="Unassembled WGS sequence"/>
</dbReference>
<reference evidence="1" key="1">
    <citation type="submission" date="2021-02" db="EMBL/GenBank/DDBJ databases">
        <authorList>
            <person name="Nowell W R."/>
        </authorList>
    </citation>
    <scope>NUCLEOTIDE SEQUENCE</scope>
</reference>
<gene>
    <name evidence="1" type="ORF">TSG867_LOCUS33682</name>
</gene>